<proteinExistence type="predicted"/>
<feature type="compositionally biased region" description="Basic and acidic residues" evidence="1">
    <location>
        <begin position="46"/>
        <end position="58"/>
    </location>
</feature>
<reference evidence="3 4" key="1">
    <citation type="submission" date="2020-08" db="EMBL/GenBank/DDBJ databases">
        <title>A novel species.</title>
        <authorList>
            <person name="Gao J."/>
        </authorList>
    </citation>
    <scope>NUCLEOTIDE SEQUENCE [LARGE SCALE GENOMIC DNA]</scope>
    <source>
        <strain evidence="3 4">CRPJ-33</strain>
    </source>
</reference>
<dbReference type="Proteomes" id="UP000516230">
    <property type="component" value="Chromosome"/>
</dbReference>
<dbReference type="RefSeq" id="WP_187739316.1">
    <property type="nucleotide sequence ID" value="NZ_CP060825.1"/>
</dbReference>
<evidence type="ECO:0000313" key="3">
    <source>
        <dbReference type="EMBL" id="QNP62115.1"/>
    </source>
</evidence>
<dbReference type="AlphaFoldDB" id="A0A7H0HNJ9"/>
<keyword evidence="2" id="KW-0732">Signal</keyword>
<dbReference type="EMBL" id="CP060825">
    <property type="protein sequence ID" value="QNP62115.1"/>
    <property type="molecule type" value="Genomic_DNA"/>
</dbReference>
<sequence>MRTGARITAFAAALAAAFGTAYGVGQGVGPVVAGPEPARHTVHSPDAGRETGDGHTGDHGAVAQEPGGLQVSDRGFTLDLRTQRIAADRPAELRFTVTDDRTGRKVTEYRREHGKELHLVVASRDLSTYRHLHPQRAADGTWSTPVNLPEAGGYRVFADFVPRSGAPDGLTLGADLAVSGAADPAPLPPASATARVDGYEVTLEGSLKPGASRELTLSVSKDGRPVTDLQPYLGAYGHLVALRAGDLAHLHVHPNGEPGDGTTRPGPEVSFSATAPSQGSYRLFLDFRHGDTVRTAAFTVTTDGAPAPTAPQQDGGHPETEGDGHTH</sequence>
<evidence type="ECO:0000313" key="4">
    <source>
        <dbReference type="Proteomes" id="UP000516230"/>
    </source>
</evidence>
<feature type="region of interest" description="Disordered" evidence="1">
    <location>
        <begin position="33"/>
        <end position="72"/>
    </location>
</feature>
<keyword evidence="4" id="KW-1185">Reference proteome</keyword>
<evidence type="ECO:0008006" key="5">
    <source>
        <dbReference type="Google" id="ProtNLM"/>
    </source>
</evidence>
<gene>
    <name evidence="3" type="ORF">IAG43_03675</name>
</gene>
<evidence type="ECO:0000256" key="1">
    <source>
        <dbReference type="SAM" id="MobiDB-lite"/>
    </source>
</evidence>
<feature type="compositionally biased region" description="Basic and acidic residues" evidence="1">
    <location>
        <begin position="316"/>
        <end position="327"/>
    </location>
</feature>
<feature type="region of interest" description="Disordered" evidence="1">
    <location>
        <begin position="300"/>
        <end position="327"/>
    </location>
</feature>
<name>A0A7H0HNJ9_9ACTN</name>
<feature type="chain" id="PRO_5039422814" description="DUF748 domain-containing protein" evidence="2">
    <location>
        <begin position="24"/>
        <end position="327"/>
    </location>
</feature>
<dbReference type="KEGG" id="sgj:IAG43_03675"/>
<feature type="signal peptide" evidence="2">
    <location>
        <begin position="1"/>
        <end position="23"/>
    </location>
</feature>
<accession>A0A7H0HNJ9</accession>
<protein>
    <recommendedName>
        <fullName evidence="5">DUF748 domain-containing protein</fullName>
    </recommendedName>
</protein>
<organism evidence="3 4">
    <name type="scientific">Streptomyces genisteinicus</name>
    <dbReference type="NCBI Taxonomy" id="2768068"/>
    <lineage>
        <taxon>Bacteria</taxon>
        <taxon>Bacillati</taxon>
        <taxon>Actinomycetota</taxon>
        <taxon>Actinomycetes</taxon>
        <taxon>Kitasatosporales</taxon>
        <taxon>Streptomycetaceae</taxon>
        <taxon>Streptomyces</taxon>
    </lineage>
</organism>
<evidence type="ECO:0000256" key="2">
    <source>
        <dbReference type="SAM" id="SignalP"/>
    </source>
</evidence>